<reference evidence="2" key="1">
    <citation type="journal article" date="2013" name="Nature">
        <title>Draft genome of the wheat A-genome progenitor Triticum urartu.</title>
        <authorList>
            <person name="Ling H.Q."/>
            <person name="Zhao S."/>
            <person name="Liu D."/>
            <person name="Wang J."/>
            <person name="Sun H."/>
            <person name="Zhang C."/>
            <person name="Fan H."/>
            <person name="Li D."/>
            <person name="Dong L."/>
            <person name="Tao Y."/>
            <person name="Gao C."/>
            <person name="Wu H."/>
            <person name="Li Y."/>
            <person name="Cui Y."/>
            <person name="Guo X."/>
            <person name="Zheng S."/>
            <person name="Wang B."/>
            <person name="Yu K."/>
            <person name="Liang Q."/>
            <person name="Yang W."/>
            <person name="Lou X."/>
            <person name="Chen J."/>
            <person name="Feng M."/>
            <person name="Jian J."/>
            <person name="Zhang X."/>
            <person name="Luo G."/>
            <person name="Jiang Y."/>
            <person name="Liu J."/>
            <person name="Wang Z."/>
            <person name="Sha Y."/>
            <person name="Zhang B."/>
            <person name="Wu H."/>
            <person name="Tang D."/>
            <person name="Shen Q."/>
            <person name="Xue P."/>
            <person name="Zou S."/>
            <person name="Wang X."/>
            <person name="Liu X."/>
            <person name="Wang F."/>
            <person name="Yang Y."/>
            <person name="An X."/>
            <person name="Dong Z."/>
            <person name="Zhang K."/>
            <person name="Zhang X."/>
            <person name="Luo M.C."/>
            <person name="Dvorak J."/>
            <person name="Tong Y."/>
            <person name="Wang J."/>
            <person name="Yang H."/>
            <person name="Li Z."/>
            <person name="Wang D."/>
            <person name="Zhang A."/>
            <person name="Wang J."/>
        </authorList>
    </citation>
    <scope>NUCLEOTIDE SEQUENCE</scope>
</reference>
<dbReference type="AlphaFoldDB" id="M7ZEP8"/>
<proteinExistence type="predicted"/>
<dbReference type="EMBL" id="KD136632">
    <property type="protein sequence ID" value="EMS58106.1"/>
    <property type="molecule type" value="Genomic_DNA"/>
</dbReference>
<organism evidence="2">
    <name type="scientific">Triticum urartu</name>
    <name type="common">Red wild einkorn</name>
    <name type="synonym">Crithodium urartu</name>
    <dbReference type="NCBI Taxonomy" id="4572"/>
    <lineage>
        <taxon>Eukaryota</taxon>
        <taxon>Viridiplantae</taxon>
        <taxon>Streptophyta</taxon>
        <taxon>Embryophyta</taxon>
        <taxon>Tracheophyta</taxon>
        <taxon>Spermatophyta</taxon>
        <taxon>Magnoliopsida</taxon>
        <taxon>Liliopsida</taxon>
        <taxon>Poales</taxon>
        <taxon>Poaceae</taxon>
        <taxon>BOP clade</taxon>
        <taxon>Pooideae</taxon>
        <taxon>Triticodae</taxon>
        <taxon>Triticeae</taxon>
        <taxon>Triticinae</taxon>
        <taxon>Triticum</taxon>
    </lineage>
</organism>
<evidence type="ECO:0000256" key="1">
    <source>
        <dbReference type="SAM" id="MobiDB-lite"/>
    </source>
</evidence>
<protein>
    <submittedName>
        <fullName evidence="2">Uncharacterized protein</fullName>
    </submittedName>
</protein>
<feature type="region of interest" description="Disordered" evidence="1">
    <location>
        <begin position="1"/>
        <end position="50"/>
    </location>
</feature>
<feature type="compositionally biased region" description="Polar residues" evidence="1">
    <location>
        <begin position="23"/>
        <end position="32"/>
    </location>
</feature>
<gene>
    <name evidence="2" type="ORF">TRIUR3_11657</name>
</gene>
<name>M7ZEP8_TRIUA</name>
<evidence type="ECO:0000313" key="2">
    <source>
        <dbReference type="EMBL" id="EMS58106.1"/>
    </source>
</evidence>
<accession>M7ZEP8</accession>
<sequence length="50" mass="5828">MTQQTDDPPWMLERGGEKRKVQQGEQWPSSSEEGVREERTGRALGKKTRR</sequence>